<name>A0A7Y4NIC4_9BACT</name>
<feature type="non-terminal residue" evidence="3">
    <location>
        <position position="150"/>
    </location>
</feature>
<comment type="similarity">
    <text evidence="1">Belongs to the DadA oxidoreductase family.</text>
</comment>
<dbReference type="GO" id="GO:0005886">
    <property type="term" value="C:plasma membrane"/>
    <property type="evidence" value="ECO:0007669"/>
    <property type="project" value="TreeGrafter"/>
</dbReference>
<sequence>ALVAPLGMRLPVYPLKGYSLTLPITDPAMAPTSTILDESYKVAVTRFDDRIRVGGMAEVAGFDLSLSQRRRETLELVVSDLYPKGGDLSRAQFWTGLRPATPDGTPVIGATPFRNLYLNTGHGTLGWTMACGSGRYLADLMSARQPQIST</sequence>
<reference evidence="3 4" key="1">
    <citation type="submission" date="2020-05" db="EMBL/GenBank/DDBJ databases">
        <authorList>
            <person name="Whitworth D."/>
        </authorList>
    </citation>
    <scope>NUCLEOTIDE SEQUENCE [LARGE SCALE GENOMIC DNA]</scope>
    <source>
        <strain evidence="3 4">CA046A</strain>
    </source>
</reference>
<gene>
    <name evidence="3" type="ORF">HNS30_40870</name>
</gene>
<evidence type="ECO:0000313" key="4">
    <source>
        <dbReference type="Proteomes" id="UP000528460"/>
    </source>
</evidence>
<feature type="non-terminal residue" evidence="3">
    <location>
        <position position="1"/>
    </location>
</feature>
<dbReference type="Proteomes" id="UP000528460">
    <property type="component" value="Unassembled WGS sequence"/>
</dbReference>
<dbReference type="PANTHER" id="PTHR13847:SF280">
    <property type="entry name" value="D-AMINO ACID DEHYDROGENASE"/>
    <property type="match status" value="1"/>
</dbReference>
<organism evidence="3 4">
    <name type="scientific">Corallococcus exercitus</name>
    <dbReference type="NCBI Taxonomy" id="2316736"/>
    <lineage>
        <taxon>Bacteria</taxon>
        <taxon>Pseudomonadati</taxon>
        <taxon>Myxococcota</taxon>
        <taxon>Myxococcia</taxon>
        <taxon>Myxococcales</taxon>
        <taxon>Cystobacterineae</taxon>
        <taxon>Myxococcaceae</taxon>
        <taxon>Corallococcus</taxon>
    </lineage>
</organism>
<dbReference type="InterPro" id="IPR036188">
    <property type="entry name" value="FAD/NAD-bd_sf"/>
</dbReference>
<dbReference type="SUPFAM" id="SSF54373">
    <property type="entry name" value="FAD-linked reductases, C-terminal domain"/>
    <property type="match status" value="1"/>
</dbReference>
<proteinExistence type="inferred from homology"/>
<evidence type="ECO:0000256" key="1">
    <source>
        <dbReference type="ARBA" id="ARBA00009410"/>
    </source>
</evidence>
<dbReference type="EMBL" id="JABFJW010000811">
    <property type="protein sequence ID" value="NOK15372.1"/>
    <property type="molecule type" value="Genomic_DNA"/>
</dbReference>
<accession>A0A7Y4NIC4</accession>
<dbReference type="InterPro" id="IPR006076">
    <property type="entry name" value="FAD-dep_OxRdtase"/>
</dbReference>
<dbReference type="GO" id="GO:0005737">
    <property type="term" value="C:cytoplasm"/>
    <property type="evidence" value="ECO:0007669"/>
    <property type="project" value="TreeGrafter"/>
</dbReference>
<dbReference type="SUPFAM" id="SSF51905">
    <property type="entry name" value="FAD/NAD(P)-binding domain"/>
    <property type="match status" value="1"/>
</dbReference>
<dbReference type="Gene3D" id="3.50.50.60">
    <property type="entry name" value="FAD/NAD(P)-binding domain"/>
    <property type="match status" value="1"/>
</dbReference>
<comment type="caution">
    <text evidence="3">The sequence shown here is derived from an EMBL/GenBank/DDBJ whole genome shotgun (WGS) entry which is preliminary data.</text>
</comment>
<dbReference type="PANTHER" id="PTHR13847">
    <property type="entry name" value="SARCOSINE DEHYDROGENASE-RELATED"/>
    <property type="match status" value="1"/>
</dbReference>
<dbReference type="GO" id="GO:0008718">
    <property type="term" value="F:D-amino-acid dehydrogenase activity"/>
    <property type="evidence" value="ECO:0007669"/>
    <property type="project" value="TreeGrafter"/>
</dbReference>
<protein>
    <submittedName>
        <fullName evidence="3">FAD-dependent oxidoreductase</fullName>
    </submittedName>
</protein>
<dbReference type="GO" id="GO:0055130">
    <property type="term" value="P:D-alanine catabolic process"/>
    <property type="evidence" value="ECO:0007669"/>
    <property type="project" value="TreeGrafter"/>
</dbReference>
<feature type="domain" description="FAD dependent oxidoreductase" evidence="2">
    <location>
        <begin position="8"/>
        <end position="140"/>
    </location>
</feature>
<evidence type="ECO:0000259" key="2">
    <source>
        <dbReference type="Pfam" id="PF01266"/>
    </source>
</evidence>
<dbReference type="Gene3D" id="3.30.9.10">
    <property type="entry name" value="D-Amino Acid Oxidase, subunit A, domain 2"/>
    <property type="match status" value="1"/>
</dbReference>
<dbReference type="AlphaFoldDB" id="A0A7Y4NIC4"/>
<dbReference type="Pfam" id="PF01266">
    <property type="entry name" value="DAO"/>
    <property type="match status" value="1"/>
</dbReference>
<evidence type="ECO:0000313" key="3">
    <source>
        <dbReference type="EMBL" id="NOK15372.1"/>
    </source>
</evidence>